<evidence type="ECO:0000256" key="4">
    <source>
        <dbReference type="ARBA" id="ARBA00022845"/>
    </source>
</evidence>
<accession>A0A8S4N0J6</accession>
<name>A0A8S4N0J6_OWEFU</name>
<comment type="similarity">
    <text evidence="1">Belongs to the eukaryotic initiation factor 4G family.</text>
</comment>
<dbReference type="InterPro" id="IPR003890">
    <property type="entry name" value="MIF4G-like_typ-3"/>
</dbReference>
<feature type="compositionally biased region" description="Basic and acidic residues" evidence="7">
    <location>
        <begin position="576"/>
        <end position="585"/>
    </location>
</feature>
<gene>
    <name evidence="10" type="ORF">OFUS_LOCUS2034</name>
</gene>
<dbReference type="GO" id="GO:0003729">
    <property type="term" value="F:mRNA binding"/>
    <property type="evidence" value="ECO:0007669"/>
    <property type="project" value="TreeGrafter"/>
</dbReference>
<dbReference type="GO" id="GO:0003743">
    <property type="term" value="F:translation initiation factor activity"/>
    <property type="evidence" value="ECO:0007669"/>
    <property type="project" value="UniProtKB-KW"/>
</dbReference>
<dbReference type="Pfam" id="PF02847">
    <property type="entry name" value="MA3"/>
    <property type="match status" value="1"/>
</dbReference>
<dbReference type="PANTHER" id="PTHR23253">
    <property type="entry name" value="EUKARYOTIC TRANSLATION INITIATION FACTOR 4 GAMMA"/>
    <property type="match status" value="1"/>
</dbReference>
<evidence type="ECO:0000256" key="7">
    <source>
        <dbReference type="SAM" id="MobiDB-lite"/>
    </source>
</evidence>
<dbReference type="InterPro" id="IPR049485">
    <property type="entry name" value="eIF4G1-like_eIF4E-bd"/>
</dbReference>
<feature type="region of interest" description="Disordered" evidence="7">
    <location>
        <begin position="312"/>
        <end position="429"/>
    </location>
</feature>
<dbReference type="FunFam" id="1.25.40.180:FF:000001">
    <property type="entry name" value="Eukaryotic translation initiation factor 4 gamma, 3, putative"/>
    <property type="match status" value="1"/>
</dbReference>
<feature type="compositionally biased region" description="Polar residues" evidence="7">
    <location>
        <begin position="280"/>
        <end position="293"/>
    </location>
</feature>
<dbReference type="FunFam" id="1.25.40.180:FF:000042">
    <property type="entry name" value="Eukaryotic translation initiation factor 4 gamma"/>
    <property type="match status" value="1"/>
</dbReference>
<feature type="compositionally biased region" description="Pro residues" evidence="7">
    <location>
        <begin position="559"/>
        <end position="572"/>
    </location>
</feature>
<dbReference type="Pfam" id="PF02854">
    <property type="entry name" value="MIF4G"/>
    <property type="match status" value="1"/>
</dbReference>
<feature type="region of interest" description="Disordered" evidence="7">
    <location>
        <begin position="123"/>
        <end position="144"/>
    </location>
</feature>
<feature type="domain" description="W2" evidence="8">
    <location>
        <begin position="1444"/>
        <end position="1615"/>
    </location>
</feature>
<feature type="compositionally biased region" description="Low complexity" evidence="7">
    <location>
        <begin position="526"/>
        <end position="546"/>
    </location>
</feature>
<evidence type="ECO:0000256" key="3">
    <source>
        <dbReference type="ARBA" id="ARBA00022553"/>
    </source>
</evidence>
<dbReference type="CDD" id="cd11559">
    <property type="entry name" value="W2_eIF4G1_like"/>
    <property type="match status" value="1"/>
</dbReference>
<evidence type="ECO:0000259" key="8">
    <source>
        <dbReference type="PROSITE" id="PS51363"/>
    </source>
</evidence>
<dbReference type="Gene3D" id="1.25.40.180">
    <property type="match status" value="3"/>
</dbReference>
<feature type="region of interest" description="Disordered" evidence="7">
    <location>
        <begin position="1"/>
        <end position="38"/>
    </location>
</feature>
<feature type="compositionally biased region" description="Polar residues" evidence="7">
    <location>
        <begin position="344"/>
        <end position="356"/>
    </location>
</feature>
<dbReference type="EMBL" id="CAIIXF020000001">
    <property type="protein sequence ID" value="CAH1774610.1"/>
    <property type="molecule type" value="Genomic_DNA"/>
</dbReference>
<comment type="caution">
    <text evidence="10">The sequence shown here is derived from an EMBL/GenBank/DDBJ whole genome shotgun (WGS) entry which is preliminary data.</text>
</comment>
<dbReference type="Gene3D" id="6.10.250.1010">
    <property type="match status" value="1"/>
</dbReference>
<dbReference type="Proteomes" id="UP000749559">
    <property type="component" value="Unassembled WGS sequence"/>
</dbReference>
<feature type="region of interest" description="Disordered" evidence="7">
    <location>
        <begin position="271"/>
        <end position="293"/>
    </location>
</feature>
<feature type="compositionally biased region" description="Gly residues" evidence="7">
    <location>
        <begin position="1112"/>
        <end position="1132"/>
    </location>
</feature>
<evidence type="ECO:0000256" key="1">
    <source>
        <dbReference type="ARBA" id="ARBA00005775"/>
    </source>
</evidence>
<keyword evidence="3" id="KW-0597">Phosphoprotein</keyword>
<dbReference type="SMART" id="SM00544">
    <property type="entry name" value="MA3"/>
    <property type="match status" value="1"/>
</dbReference>
<evidence type="ECO:0000256" key="5">
    <source>
        <dbReference type="ARBA" id="ARBA00022917"/>
    </source>
</evidence>
<evidence type="ECO:0000256" key="2">
    <source>
        <dbReference type="ARBA" id="ARBA00022540"/>
    </source>
</evidence>
<reference evidence="10" key="1">
    <citation type="submission" date="2022-03" db="EMBL/GenBank/DDBJ databases">
        <authorList>
            <person name="Martin C."/>
        </authorList>
    </citation>
    <scope>NUCLEOTIDE SEQUENCE</scope>
</reference>
<dbReference type="SUPFAM" id="SSF48371">
    <property type="entry name" value="ARM repeat"/>
    <property type="match status" value="3"/>
</dbReference>
<feature type="compositionally biased region" description="Low complexity" evidence="7">
    <location>
        <begin position="482"/>
        <end position="491"/>
    </location>
</feature>
<dbReference type="SMART" id="SM00543">
    <property type="entry name" value="MIF4G"/>
    <property type="match status" value="1"/>
</dbReference>
<feature type="compositionally biased region" description="Polar residues" evidence="7">
    <location>
        <begin position="1"/>
        <end position="13"/>
    </location>
</feature>
<dbReference type="FunFam" id="1.25.40.180:FF:000003">
    <property type="entry name" value="Putative eukaryotic translation initiation factor 4 gamma 1"/>
    <property type="match status" value="1"/>
</dbReference>
<feature type="domain" description="MI" evidence="9">
    <location>
        <begin position="1257"/>
        <end position="1379"/>
    </location>
</feature>
<dbReference type="InterPro" id="IPR003307">
    <property type="entry name" value="W2_domain"/>
</dbReference>
<dbReference type="Pfam" id="PF02020">
    <property type="entry name" value="W2"/>
    <property type="match status" value="1"/>
</dbReference>
<feature type="region of interest" description="Disordered" evidence="7">
    <location>
        <begin position="66"/>
        <end position="97"/>
    </location>
</feature>
<dbReference type="InterPro" id="IPR003891">
    <property type="entry name" value="Initiation_fac_eIF4g_MI"/>
</dbReference>
<dbReference type="SMART" id="SM00515">
    <property type="entry name" value="eIF5C"/>
    <property type="match status" value="1"/>
</dbReference>
<dbReference type="GO" id="GO:0006417">
    <property type="term" value="P:regulation of translation"/>
    <property type="evidence" value="ECO:0007669"/>
    <property type="project" value="UniProtKB-KW"/>
</dbReference>
<feature type="region of interest" description="Disordered" evidence="7">
    <location>
        <begin position="451"/>
        <end position="623"/>
    </location>
</feature>
<dbReference type="GO" id="GO:0016281">
    <property type="term" value="C:eukaryotic translation initiation factor 4F complex"/>
    <property type="evidence" value="ECO:0007669"/>
    <property type="project" value="TreeGrafter"/>
</dbReference>
<keyword evidence="2" id="KW-0396">Initiation factor</keyword>
<keyword evidence="4" id="KW-0810">Translation regulation</keyword>
<feature type="compositionally biased region" description="Basic and acidic residues" evidence="7">
    <location>
        <begin position="594"/>
        <end position="623"/>
    </location>
</feature>
<dbReference type="InterPro" id="IPR016024">
    <property type="entry name" value="ARM-type_fold"/>
</dbReference>
<feature type="compositionally biased region" description="Gly residues" evidence="7">
    <location>
        <begin position="1052"/>
        <end position="1067"/>
    </location>
</feature>
<keyword evidence="11" id="KW-1185">Reference proteome</keyword>
<evidence type="ECO:0000256" key="6">
    <source>
        <dbReference type="SAM" id="Coils"/>
    </source>
</evidence>
<dbReference type="PROSITE" id="PS51363">
    <property type="entry name" value="W2"/>
    <property type="match status" value="1"/>
</dbReference>
<dbReference type="Pfam" id="PF21140">
    <property type="entry name" value="eIF4G1-like_eIF4E-bd"/>
    <property type="match status" value="1"/>
</dbReference>
<keyword evidence="5" id="KW-0648">Protein biosynthesis</keyword>
<evidence type="ECO:0000313" key="11">
    <source>
        <dbReference type="Proteomes" id="UP000749559"/>
    </source>
</evidence>
<sequence>MNIQQGRSNTISPPVQIPAQSGPLGIPIPTNQGPTPPVQYRAEEYITQARPSPPVYQYTFVPQQSGNAHDMNQQASSHPHPGQSPQMGVPTQQANQAQVVYPQVSQAPRHSTPTFYAPTMSQNIRQQTPQPRQPLSMGSSPAQTYQMQPPMYQVQGPHYMAATPTPTQIYVPPGVPMQYNPRMVSQQGQTHYTITAPSQPQQFGMQPSPASYYQQPTQPNNPPIYYSNNVTGQQRPMATPTPQAPKREKKILVISDPDTGKVINEAMIGNKASTPPLAGENTSDTPPAQPPTSNTAIAAQFAAQVAATLNHTTKTPPKSEEVIDQTMADVKPVVKDDHMENESGDNLQSAPTNQTEKAPVEAVQPSPIIKETKPPQAREPSPAVVPQQPERPTIVVTPEPEPSPPRTIKENAPVASRPIEKQTPVSKQKVETVVKEEVAIEPTPVVAEPARVATEPARVATEPARVATEPARVATEPARVVAEPTRTASPAAPTPKPAAPVVKASPEPEFKTPEPVSKVVKQPVEQSQAPAAAQAATRAATSADVNNVDDKPVVQPVQPAKPPAPVEPPAPVPDQVEIKVVEKVPQEPIVQNGKNEDDRTDEAKENDKNAAEDSDAREPIKNKTELKYKYREDQWSPINTEGKKSYDRDFLLNLQFVSDSMSKPNKLPRLPDVILDKPATKGAAKNIGGDVHLRPGGMVDFTPSFFKASGSDNRGRPGGGGGRESMGRRSGQRGGDNKTPRKIINISVQQDIKLHHAESAWKPTHSAPAAEETNVNEELYKKTRGILNKLTPQKFKTLVAQIMELEIDTETKLRNVIDLIFDKALDEPGFSVAYANMCKCLQPLKVPAENPTKEGEKATFRKLLITRCQREFEKEKENANSEEREKKIQEIKSIEDEPKRKLALEEFDYAELKAKRRTLGNIRFIGELFKLKMLVEPIMHDCIVKLLKSNDQESYECLCRLLSTIGKDIDHEEAKPMIDQYITQMQKIVDQKKTCSRVRFMLQDVMELRRNMWVPRREDNNPRTIDQIHKEVEREDAERAMLLQQFNHQQKQGGGQGNRNMRGGRGSSQGQTPQKQADDGWNTVGAKTSRAPLDPSKLRLTKQKVDDNIQLGPGGGMSRFSGWGRGSSGGGNAAKQQEPERPTTPANRFSALSGGAGGPPAGVQPNESEQRGRPSMGRGGQTPGRGSDQRSKTPQNTPRGGKRPSEDREAALAAVRNMGVPPNQVNTGDRVSSRDNSRNRDVIPPAADTSKQMTVEEMEKKTKSILDEFLHIQDKKEAILCIEELRSPQTISTFVYTALNHVLERSQQARRQTGMLIHDVVKSGAVSVDSYVKGLQEILEFADDMEIDIPKIWNYLAELIGPMIQDSSVPLLFLKDAFQPLLRCNKAGKLAAAVLHDASTRLGHHTVAELWKASGLQWSDFLAPGHSRTEFIKQNSLEFTVDSDTPLSPTVRQPLAIVKQELRRLIEKNISNEQIFDWISSSVGEPQCREPQFIRALMRAVCNSAIKGSLPNISYELKEIKDRQLLLQRYLDHQPTLELQALYELQALVHELEHPPGLLRNIFDTLYDEDIISEDAFNQWEASEDPAEQEGKGVARKSVVQFFTWLREADEEAES</sequence>
<dbReference type="PANTHER" id="PTHR23253:SF78">
    <property type="entry name" value="EUKARYOTIC TRANSLATION INITIATION FACTOR 4G1, ISOFORM B-RELATED"/>
    <property type="match status" value="1"/>
</dbReference>
<feature type="compositionally biased region" description="Basic and acidic residues" evidence="7">
    <location>
        <begin position="1231"/>
        <end position="1241"/>
    </location>
</feature>
<organism evidence="10 11">
    <name type="scientific">Owenia fusiformis</name>
    <name type="common">Polychaete worm</name>
    <dbReference type="NCBI Taxonomy" id="6347"/>
    <lineage>
        <taxon>Eukaryota</taxon>
        <taxon>Metazoa</taxon>
        <taxon>Spiralia</taxon>
        <taxon>Lophotrochozoa</taxon>
        <taxon>Annelida</taxon>
        <taxon>Polychaeta</taxon>
        <taxon>Sedentaria</taxon>
        <taxon>Canalipalpata</taxon>
        <taxon>Sabellida</taxon>
        <taxon>Oweniida</taxon>
        <taxon>Oweniidae</taxon>
        <taxon>Owenia</taxon>
    </lineage>
</organism>
<evidence type="ECO:0000313" key="10">
    <source>
        <dbReference type="EMBL" id="CAH1774610.1"/>
    </source>
</evidence>
<feature type="coiled-coil region" evidence="6">
    <location>
        <begin position="865"/>
        <end position="892"/>
    </location>
</feature>
<feature type="region of interest" description="Disordered" evidence="7">
    <location>
        <begin position="1048"/>
        <end position="1247"/>
    </location>
</feature>
<protein>
    <submittedName>
        <fullName evidence="10">Uncharacterized protein</fullName>
    </submittedName>
</protein>
<keyword evidence="6" id="KW-0175">Coiled coil</keyword>
<dbReference type="OrthoDB" id="514777at2759"/>
<dbReference type="PROSITE" id="PS51366">
    <property type="entry name" value="MI"/>
    <property type="match status" value="1"/>
</dbReference>
<evidence type="ECO:0000259" key="9">
    <source>
        <dbReference type="PROSITE" id="PS51366"/>
    </source>
</evidence>
<feature type="compositionally biased region" description="Basic and acidic residues" evidence="7">
    <location>
        <begin position="332"/>
        <end position="341"/>
    </location>
</feature>
<proteinExistence type="inferred from homology"/>
<feature type="region of interest" description="Disordered" evidence="7">
    <location>
        <begin position="704"/>
        <end position="742"/>
    </location>
</feature>